<accession>A0AB35W9K9</accession>
<proteinExistence type="predicted"/>
<sequence length="50" mass="5733">MKKLFKQDFENYSGRTLRVFALTLNFVVLFIMVAALSAFGICMVNVWGNQ</sequence>
<evidence type="ECO:0000256" key="1">
    <source>
        <dbReference type="SAM" id="Phobius"/>
    </source>
</evidence>
<evidence type="ECO:0000313" key="2">
    <source>
        <dbReference type="EMBL" id="MEC6050808.1"/>
    </source>
</evidence>
<reference evidence="2" key="2">
    <citation type="submission" date="2024-01" db="EMBL/GenBank/DDBJ databases">
        <authorList>
            <person name="Macesic N."/>
        </authorList>
    </citation>
    <scope>NUCLEOTIDE SEQUENCE</scope>
    <source>
        <strain evidence="2">CPO078</strain>
    </source>
</reference>
<organism evidence="2 3">
    <name type="scientific">Klebsiella michiganensis</name>
    <dbReference type="NCBI Taxonomy" id="1134687"/>
    <lineage>
        <taxon>Bacteria</taxon>
        <taxon>Pseudomonadati</taxon>
        <taxon>Pseudomonadota</taxon>
        <taxon>Gammaproteobacteria</taxon>
        <taxon>Enterobacterales</taxon>
        <taxon>Enterobacteriaceae</taxon>
        <taxon>Klebsiella/Raoultella group</taxon>
        <taxon>Klebsiella</taxon>
    </lineage>
</organism>
<keyword evidence="1" id="KW-0472">Membrane</keyword>
<name>A0AB35W9K9_9ENTR</name>
<dbReference type="RefSeq" id="WP_224395095.1">
    <property type="nucleotide sequence ID" value="NZ_CP089407.1"/>
</dbReference>
<keyword evidence="1" id="KW-0812">Transmembrane</keyword>
<comment type="caution">
    <text evidence="2">The sequence shown here is derived from an EMBL/GenBank/DDBJ whole genome shotgun (WGS) entry which is preliminary data.</text>
</comment>
<keyword evidence="1" id="KW-1133">Transmembrane helix</keyword>
<gene>
    <name evidence="2" type="ORF">QAB24_009880</name>
</gene>
<dbReference type="Proteomes" id="UP001175817">
    <property type="component" value="Unassembled WGS sequence"/>
</dbReference>
<protein>
    <submittedName>
        <fullName evidence="2">Uncharacterized protein</fullName>
    </submittedName>
</protein>
<evidence type="ECO:0000313" key="3">
    <source>
        <dbReference type="Proteomes" id="UP001175817"/>
    </source>
</evidence>
<feature type="transmembrane region" description="Helical" evidence="1">
    <location>
        <begin position="20"/>
        <end position="47"/>
    </location>
</feature>
<dbReference type="EMBL" id="JARTTH020000001">
    <property type="protein sequence ID" value="MEC6050808.1"/>
    <property type="molecule type" value="Genomic_DNA"/>
</dbReference>
<reference evidence="2" key="1">
    <citation type="journal article" date="2023" name="Nat. Commun.">
        <title>Genomic dissection of endemic carbapenem resistance reveals metallo-beta-lactamase dissemination through clonal, plasmid and integron transfer.</title>
        <authorList>
            <person name="Macesic N."/>
            <person name="Hawkey J."/>
            <person name="Vezina B."/>
            <person name="Wisniewski J.A."/>
            <person name="Cottingham H."/>
            <person name="Blakeway L.V."/>
            <person name="Harshegyi T."/>
            <person name="Pragastis K."/>
            <person name="Badoordeen G.Z."/>
            <person name="Dennison A."/>
            <person name="Spelman D.W."/>
            <person name="Jenney A.W.J."/>
            <person name="Peleg A.Y."/>
        </authorList>
    </citation>
    <scope>NUCLEOTIDE SEQUENCE</scope>
    <source>
        <strain evidence="2">CPO078</strain>
    </source>
</reference>
<dbReference type="AlphaFoldDB" id="A0AB35W9K9"/>